<dbReference type="HOGENOM" id="CLU_3136187_0_0_11"/>
<name>H6MSC7_GORPV</name>
<dbReference type="GeneID" id="90162258"/>
<dbReference type="AlphaFoldDB" id="H6MSC7"/>
<keyword evidence="2" id="KW-1185">Reference proteome</keyword>
<accession>H6MSC7</accession>
<dbReference type="EMBL" id="CP003119">
    <property type="protein sequence ID" value="AFA71385.1"/>
    <property type="molecule type" value="Genomic_DNA"/>
</dbReference>
<organism evidence="1 2">
    <name type="scientific">Gordonia polyisoprenivorans (strain DSM 44266 / VH2)</name>
    <dbReference type="NCBI Taxonomy" id="1112204"/>
    <lineage>
        <taxon>Bacteria</taxon>
        <taxon>Bacillati</taxon>
        <taxon>Actinomycetota</taxon>
        <taxon>Actinomycetes</taxon>
        <taxon>Mycobacteriales</taxon>
        <taxon>Gordoniaceae</taxon>
        <taxon>Gordonia</taxon>
    </lineage>
</organism>
<sequence length="49" mass="5633">MKLAETLHGPRRPARLGALSIRRTRRQARMFPAEAERLITAAELRRLHG</sequence>
<evidence type="ECO:0000313" key="2">
    <source>
        <dbReference type="Proteomes" id="UP000009154"/>
    </source>
</evidence>
<reference evidence="1 2" key="1">
    <citation type="journal article" date="2012" name="Appl. Environ. Microbiol.">
        <title>Involvement of two latex-clearing proteins during rubber degradation and insights into the subsequent degradation pathway revealed by the genome sequence of Gordonia polyisoprenivorans strain VH2.</title>
        <authorList>
            <person name="Hiessl S."/>
            <person name="Schuldes J."/>
            <person name="Thurmer A."/>
            <person name="Halbsguth T."/>
            <person name="Broker D."/>
            <person name="Angelov A."/>
            <person name="Liebl W."/>
            <person name="Daniel R."/>
            <person name="Steinbuchel A."/>
        </authorList>
    </citation>
    <scope>NUCLEOTIDE SEQUENCE [LARGE SCALE GENOMIC DNA]</scope>
    <source>
        <strain evidence="2">DSM 44266 / VH2</strain>
    </source>
</reference>
<proteinExistence type="predicted"/>
<evidence type="ECO:0000313" key="1">
    <source>
        <dbReference type="EMBL" id="AFA71385.1"/>
    </source>
</evidence>
<dbReference type="RefSeq" id="WP_014358404.1">
    <property type="nucleotide sequence ID" value="NC_016906.1"/>
</dbReference>
<gene>
    <name evidence="1" type="ordered locus">GPOL_c03120</name>
</gene>
<protein>
    <submittedName>
        <fullName evidence="1">Uncharacterized protein</fullName>
    </submittedName>
</protein>
<dbReference type="KEGG" id="gpo:GPOL_c03120"/>
<dbReference type="Proteomes" id="UP000009154">
    <property type="component" value="Chromosome"/>
</dbReference>